<evidence type="ECO:0000313" key="2">
    <source>
        <dbReference type="EMBL" id="KAL3792992.1"/>
    </source>
</evidence>
<dbReference type="EMBL" id="JABMIG020000096">
    <property type="protein sequence ID" value="KAL3792992.1"/>
    <property type="molecule type" value="Genomic_DNA"/>
</dbReference>
<evidence type="ECO:0000313" key="3">
    <source>
        <dbReference type="Proteomes" id="UP001516023"/>
    </source>
</evidence>
<feature type="compositionally biased region" description="Basic and acidic residues" evidence="1">
    <location>
        <begin position="1"/>
        <end position="10"/>
    </location>
</feature>
<reference evidence="2 3" key="1">
    <citation type="journal article" date="2020" name="G3 (Bethesda)">
        <title>Improved Reference Genome for Cyclotella cryptica CCMP332, a Model for Cell Wall Morphogenesis, Salinity Adaptation, and Lipid Production in Diatoms (Bacillariophyta).</title>
        <authorList>
            <person name="Roberts W.R."/>
            <person name="Downey K.M."/>
            <person name="Ruck E.C."/>
            <person name="Traller J.C."/>
            <person name="Alverson A.J."/>
        </authorList>
    </citation>
    <scope>NUCLEOTIDE SEQUENCE [LARGE SCALE GENOMIC DNA]</scope>
    <source>
        <strain evidence="2 3">CCMP332</strain>
    </source>
</reference>
<evidence type="ECO:0008006" key="4">
    <source>
        <dbReference type="Google" id="ProtNLM"/>
    </source>
</evidence>
<sequence length="77" mass="8665">MQRCTKEKSTKSGKINEGPSTEVAHINEMDLDTSNIKKKKRNLHTNPLHNLTEVLRGHGILFTWGVASVLVKDVCCY</sequence>
<dbReference type="Proteomes" id="UP001516023">
    <property type="component" value="Unassembled WGS sequence"/>
</dbReference>
<protein>
    <recommendedName>
        <fullName evidence="4">LAGLIDADG homing endonuclease</fullName>
    </recommendedName>
</protein>
<accession>A0ABD3PYQ1</accession>
<feature type="region of interest" description="Disordered" evidence="1">
    <location>
        <begin position="1"/>
        <end position="26"/>
    </location>
</feature>
<comment type="caution">
    <text evidence="2">The sequence shown here is derived from an EMBL/GenBank/DDBJ whole genome shotgun (WGS) entry which is preliminary data.</text>
</comment>
<keyword evidence="3" id="KW-1185">Reference proteome</keyword>
<gene>
    <name evidence="2" type="ORF">HJC23_011005</name>
</gene>
<dbReference type="AlphaFoldDB" id="A0ABD3PYQ1"/>
<organism evidence="2 3">
    <name type="scientific">Cyclotella cryptica</name>
    <dbReference type="NCBI Taxonomy" id="29204"/>
    <lineage>
        <taxon>Eukaryota</taxon>
        <taxon>Sar</taxon>
        <taxon>Stramenopiles</taxon>
        <taxon>Ochrophyta</taxon>
        <taxon>Bacillariophyta</taxon>
        <taxon>Coscinodiscophyceae</taxon>
        <taxon>Thalassiosirophycidae</taxon>
        <taxon>Stephanodiscales</taxon>
        <taxon>Stephanodiscaceae</taxon>
        <taxon>Cyclotella</taxon>
    </lineage>
</organism>
<name>A0ABD3PYQ1_9STRA</name>
<evidence type="ECO:0000256" key="1">
    <source>
        <dbReference type="SAM" id="MobiDB-lite"/>
    </source>
</evidence>
<proteinExistence type="predicted"/>